<reference evidence="3" key="1">
    <citation type="journal article" date="2013" name="Environ. Microbiol.">
        <title>Microbiota from the distal guts of lean and obese adolescents exhibit partial functional redundancy besides clear differences in community structure.</title>
        <authorList>
            <person name="Ferrer M."/>
            <person name="Ruiz A."/>
            <person name="Lanza F."/>
            <person name="Haange S.B."/>
            <person name="Oberbach A."/>
            <person name="Till H."/>
            <person name="Bargiela R."/>
            <person name="Campoy C."/>
            <person name="Segura M.T."/>
            <person name="Richter M."/>
            <person name="von Bergen M."/>
            <person name="Seifert J."/>
            <person name="Suarez A."/>
        </authorList>
    </citation>
    <scope>NUCLEOTIDE SEQUENCE</scope>
</reference>
<dbReference type="AlphaFoldDB" id="K1T676"/>
<dbReference type="InterPro" id="IPR028081">
    <property type="entry name" value="Leu-bd"/>
</dbReference>
<name>K1T676_9ZZZZ</name>
<dbReference type="SUPFAM" id="SSF53822">
    <property type="entry name" value="Periplasmic binding protein-like I"/>
    <property type="match status" value="1"/>
</dbReference>
<evidence type="ECO:0000259" key="2">
    <source>
        <dbReference type="Pfam" id="PF13458"/>
    </source>
</evidence>
<accession>K1T676</accession>
<dbReference type="InterPro" id="IPR051010">
    <property type="entry name" value="BCAA_transport"/>
</dbReference>
<keyword evidence="1" id="KW-0732">Signal</keyword>
<dbReference type="Pfam" id="PF13458">
    <property type="entry name" value="Peripla_BP_6"/>
    <property type="match status" value="1"/>
</dbReference>
<gene>
    <name evidence="3" type="ORF">LEA_10512</name>
</gene>
<proteinExistence type="predicted"/>
<organism evidence="3">
    <name type="scientific">human gut metagenome</name>
    <dbReference type="NCBI Taxonomy" id="408170"/>
    <lineage>
        <taxon>unclassified sequences</taxon>
        <taxon>metagenomes</taxon>
        <taxon>organismal metagenomes</taxon>
    </lineage>
</organism>
<keyword evidence="3" id="KW-0675">Receptor</keyword>
<dbReference type="EMBL" id="AJWY01007064">
    <property type="protein sequence ID" value="EKC65088.1"/>
    <property type="molecule type" value="Genomic_DNA"/>
</dbReference>
<dbReference type="Gene3D" id="3.40.50.2300">
    <property type="match status" value="2"/>
</dbReference>
<dbReference type="PANTHER" id="PTHR30483">
    <property type="entry name" value="LEUCINE-SPECIFIC-BINDING PROTEIN"/>
    <property type="match status" value="1"/>
</dbReference>
<dbReference type="PANTHER" id="PTHR30483:SF6">
    <property type="entry name" value="PERIPLASMIC BINDING PROTEIN OF ABC TRANSPORTER FOR NATURAL AMINO ACIDS"/>
    <property type="match status" value="1"/>
</dbReference>
<feature type="domain" description="Leucine-binding protein" evidence="2">
    <location>
        <begin position="14"/>
        <end position="246"/>
    </location>
</feature>
<dbReference type="InterPro" id="IPR028082">
    <property type="entry name" value="Peripla_BP_I"/>
</dbReference>
<feature type="non-terminal residue" evidence="3">
    <location>
        <position position="261"/>
    </location>
</feature>
<protein>
    <submittedName>
        <fullName evidence="3">Extracellular ligand-binding receptor</fullName>
    </submittedName>
</protein>
<sequence length="261" mass="27882">MGVTCTNPNVTAGNSHYFRICFLDPFQGTVLANYASSELKAKKAYCLGENGNEYDQGLVTFFKQAFEKAGGTVVTDSFPKDNSDFSSYLNKAKDQGCDVFFAPVSIAYSTQLVSQAASLNIGIPFLGSDTWDDNMVLQAAKGTNVQVFVSTFYAEGGNKTFDDGIKAYINGNADAKTTNGGDDTISAVTAMGYDVYYVALEALKAAGSTDPAKVMEALPGVTYDGVSGHIAFDETGDAIRDTAYIKTIDTAANVWKFVTQQ</sequence>
<evidence type="ECO:0000256" key="1">
    <source>
        <dbReference type="ARBA" id="ARBA00022729"/>
    </source>
</evidence>
<comment type="caution">
    <text evidence="3">The sequence shown here is derived from an EMBL/GenBank/DDBJ whole genome shotgun (WGS) entry which is preliminary data.</text>
</comment>
<evidence type="ECO:0000313" key="3">
    <source>
        <dbReference type="EMBL" id="EKC65088.1"/>
    </source>
</evidence>